<dbReference type="Proteomes" id="UP000589085">
    <property type="component" value="Unassembled WGS sequence"/>
</dbReference>
<dbReference type="AlphaFoldDB" id="A0A7W4NK82"/>
<accession>A0A7W4NK82</accession>
<organism evidence="1 2">
    <name type="scientific">Gluconacetobacter sacchari</name>
    <dbReference type="NCBI Taxonomy" id="92759"/>
    <lineage>
        <taxon>Bacteria</taxon>
        <taxon>Pseudomonadati</taxon>
        <taxon>Pseudomonadota</taxon>
        <taxon>Alphaproteobacteria</taxon>
        <taxon>Acetobacterales</taxon>
        <taxon>Acetobacteraceae</taxon>
        <taxon>Gluconacetobacter</taxon>
    </lineage>
</organism>
<name>A0A7W4NK82_9PROT</name>
<proteinExistence type="predicted"/>
<evidence type="ECO:0000313" key="1">
    <source>
        <dbReference type="EMBL" id="MBB2159329.1"/>
    </source>
</evidence>
<dbReference type="EMBL" id="JABEQJ010000003">
    <property type="protein sequence ID" value="MBB2159329.1"/>
    <property type="molecule type" value="Genomic_DNA"/>
</dbReference>
<sequence>MTWEEALAALGLRDPFVDGRTWAEEVWGVEGAPLSAIKPSLDAWIEVMRINMKHDLNLPEPIIRKHIECFTLSAKARLYDLAMAPKVVGHA</sequence>
<comment type="caution">
    <text evidence="1">The sequence shown here is derived from an EMBL/GenBank/DDBJ whole genome shotgun (WGS) entry which is preliminary data.</text>
</comment>
<dbReference type="RefSeq" id="WP_182996187.1">
    <property type="nucleotide sequence ID" value="NZ_JABEQJ010000003.1"/>
</dbReference>
<evidence type="ECO:0000313" key="2">
    <source>
        <dbReference type="Proteomes" id="UP000589085"/>
    </source>
</evidence>
<gene>
    <name evidence="1" type="ORF">HLH48_03915</name>
</gene>
<protein>
    <submittedName>
        <fullName evidence="1">Uncharacterized protein</fullName>
    </submittedName>
</protein>
<reference evidence="1 2" key="1">
    <citation type="submission" date="2020-04" db="EMBL/GenBank/DDBJ databases">
        <title>Description of novel Gluconacetobacter.</title>
        <authorList>
            <person name="Sombolestani A."/>
        </authorList>
    </citation>
    <scope>NUCLEOTIDE SEQUENCE [LARGE SCALE GENOMIC DNA]</scope>
    <source>
        <strain evidence="1 2">LMG 19747</strain>
    </source>
</reference>